<dbReference type="EMBL" id="RDBM01000023">
    <property type="protein sequence ID" value="TXS32395.1"/>
    <property type="molecule type" value="Genomic_DNA"/>
</dbReference>
<dbReference type="Pfam" id="PF14390">
    <property type="entry name" value="DUF4420"/>
    <property type="match status" value="1"/>
</dbReference>
<dbReference type="InterPro" id="IPR025534">
    <property type="entry name" value="DUF4420"/>
</dbReference>
<name>A0A652L8J2_9ACTN</name>
<reference evidence="1" key="1">
    <citation type="submission" date="2018-10" db="EMBL/GenBank/DDBJ databases">
        <authorList>
            <person name="Hariharan J."/>
            <person name="Choudoir M.J."/>
            <person name="Diebold P."/>
            <person name="Panke-Buisse K."/>
            <person name="Campbell A.N."/>
            <person name="Buckley D.H."/>
        </authorList>
    </citation>
    <scope>NUCLEOTIDE SEQUENCE</scope>
    <source>
        <strain evidence="1">Gb1</strain>
    </source>
</reference>
<comment type="caution">
    <text evidence="1">The sequence shown here is derived from an EMBL/GenBank/DDBJ whole genome shotgun (WGS) entry which is preliminary data.</text>
</comment>
<proteinExistence type="predicted"/>
<evidence type="ECO:0000313" key="1">
    <source>
        <dbReference type="EMBL" id="TXS32395.1"/>
    </source>
</evidence>
<protein>
    <submittedName>
        <fullName evidence="1">PD-(D/E)XK motif protein</fullName>
    </submittedName>
</protein>
<organism evidence="1">
    <name type="scientific">Streptomyces sp. gb1(2016)</name>
    <dbReference type="NCBI Taxonomy" id="1828321"/>
    <lineage>
        <taxon>Bacteria</taxon>
        <taxon>Bacillati</taxon>
        <taxon>Actinomycetota</taxon>
        <taxon>Actinomycetes</taxon>
        <taxon>Kitasatosporales</taxon>
        <taxon>Streptomycetaceae</taxon>
        <taxon>Streptomyces</taxon>
    </lineage>
</organism>
<sequence>MIDERLWRQLEIPQPGSGRSVRRLFPESPHDMHVSVTHPGQRRMLLLRADARAADRVRRLLVDLPQTSGLSLSLSSVSPREFELQVSLTADDLREVFTPLVEDIAEVVRNADTRESALEAAVRRFLHWQQLMRTVSRDGLGSDGRRGLFGELYFLREYLLPCVPHDAALSAWTGPEGTPQDFQLLHAAVEVKTTTAKSPRTVRIANERQLDDTGVEALLLAQIAVDERRGGSGESLNAVVDSVRSMLDSPHARARLDAQLVRVGYFPHQRDLYEEPRFTLRRTDVWRVGGGFPRIVESNLDQGVGNCTYDIDVSALEQHRVTTDEVAELIRGTDG</sequence>
<gene>
    <name evidence="1" type="ORF">EAO74_06975</name>
</gene>
<dbReference type="AlphaFoldDB" id="A0A652L8J2"/>
<accession>A0A652L8J2</accession>
<dbReference type="RefSeq" id="WP_147983047.1">
    <property type="nucleotide sequence ID" value="NZ_RDBM01000023.1"/>
</dbReference>